<dbReference type="GO" id="GO:0006310">
    <property type="term" value="P:DNA recombination"/>
    <property type="evidence" value="ECO:0007669"/>
    <property type="project" value="UniProtKB-KW"/>
</dbReference>
<protein>
    <recommendedName>
        <fullName evidence="3">Phage integrase SAM-like domain-containing protein</fullName>
    </recommendedName>
</protein>
<gene>
    <name evidence="4" type="ORF">EWM59_17590</name>
</gene>
<dbReference type="OrthoDB" id="1098628at2"/>
<evidence type="ECO:0000313" key="4">
    <source>
        <dbReference type="EMBL" id="RYU94338.1"/>
    </source>
</evidence>
<name>A0A4Q5LX53_9BACT</name>
<dbReference type="Gene3D" id="1.10.150.130">
    <property type="match status" value="1"/>
</dbReference>
<dbReference type="InterPro" id="IPR025269">
    <property type="entry name" value="SAM-like_dom"/>
</dbReference>
<evidence type="ECO:0000259" key="3">
    <source>
        <dbReference type="Pfam" id="PF13102"/>
    </source>
</evidence>
<reference evidence="4 5" key="1">
    <citation type="submission" date="2019-02" db="EMBL/GenBank/DDBJ databases">
        <title>Bacterial novel species Emticicia sp. 17J42-9 isolated from soil.</title>
        <authorList>
            <person name="Jung H.-Y."/>
        </authorList>
    </citation>
    <scope>NUCLEOTIDE SEQUENCE [LARGE SCALE GENOMIC DNA]</scope>
    <source>
        <strain evidence="4 5">17J42-9</strain>
    </source>
</reference>
<sequence>MAESNNALLDEMRAKLNQSFVYMSRLEQLINCRTLKKQFLKDLRPNRQRVTLLELYDDYYREQVKRFDTGEIVKKTLDKYDYCKGHLKSFISKSYNLGDIDIYLVDTVFGYQFFDFLSKGTDPICNQKTAKRYLNYIKSALELAIIKRKIKESPLKDASPRAKGKKLKKIIIKENLQLDIYNLPHLTKTERHIADISTFLFYTSWDYADYFFDFDKAKHVVEVDGQKVLQKIRYKERRKEDPLLCTVLVNNILEEILNKYDSLPKYPDQTVRRIYKILASRVGIKHAQEISTKHIRKSGSSFYVNNGVPLKTVSATILGHEKVSRSELDYIKIEPETTVRESIHLIER</sequence>
<dbReference type="AlphaFoldDB" id="A0A4Q5LX53"/>
<evidence type="ECO:0000256" key="1">
    <source>
        <dbReference type="ARBA" id="ARBA00023125"/>
    </source>
</evidence>
<dbReference type="GO" id="GO:0003677">
    <property type="term" value="F:DNA binding"/>
    <property type="evidence" value="ECO:0007669"/>
    <property type="project" value="UniProtKB-KW"/>
</dbReference>
<evidence type="ECO:0000256" key="2">
    <source>
        <dbReference type="ARBA" id="ARBA00023172"/>
    </source>
</evidence>
<dbReference type="Pfam" id="PF13102">
    <property type="entry name" value="Phage_int_SAM_5"/>
    <property type="match status" value="1"/>
</dbReference>
<evidence type="ECO:0000313" key="5">
    <source>
        <dbReference type="Proteomes" id="UP000293162"/>
    </source>
</evidence>
<keyword evidence="5" id="KW-1185">Reference proteome</keyword>
<dbReference type="GO" id="GO:0015074">
    <property type="term" value="P:DNA integration"/>
    <property type="evidence" value="ECO:0007669"/>
    <property type="project" value="InterPro"/>
</dbReference>
<dbReference type="RefSeq" id="WP_130022570.1">
    <property type="nucleotide sequence ID" value="NZ_SEWF01000027.1"/>
</dbReference>
<proteinExistence type="predicted"/>
<dbReference type="SUPFAM" id="SSF56349">
    <property type="entry name" value="DNA breaking-rejoining enzymes"/>
    <property type="match status" value="1"/>
</dbReference>
<dbReference type="InterPro" id="IPR011010">
    <property type="entry name" value="DNA_brk_join_enz"/>
</dbReference>
<organism evidence="4 5">
    <name type="scientific">Emticicia agri</name>
    <dbReference type="NCBI Taxonomy" id="2492393"/>
    <lineage>
        <taxon>Bacteria</taxon>
        <taxon>Pseudomonadati</taxon>
        <taxon>Bacteroidota</taxon>
        <taxon>Cytophagia</taxon>
        <taxon>Cytophagales</taxon>
        <taxon>Leadbetterellaceae</taxon>
        <taxon>Emticicia</taxon>
    </lineage>
</organism>
<accession>A0A4Q5LX53</accession>
<dbReference type="Gene3D" id="1.10.443.10">
    <property type="entry name" value="Intergrase catalytic core"/>
    <property type="match status" value="1"/>
</dbReference>
<keyword evidence="2" id="KW-0233">DNA recombination</keyword>
<dbReference type="EMBL" id="SEWF01000027">
    <property type="protein sequence ID" value="RYU94338.1"/>
    <property type="molecule type" value="Genomic_DNA"/>
</dbReference>
<dbReference type="Proteomes" id="UP000293162">
    <property type="component" value="Unassembled WGS sequence"/>
</dbReference>
<dbReference type="InterPro" id="IPR013762">
    <property type="entry name" value="Integrase-like_cat_sf"/>
</dbReference>
<dbReference type="InterPro" id="IPR010998">
    <property type="entry name" value="Integrase_recombinase_N"/>
</dbReference>
<comment type="caution">
    <text evidence="4">The sequence shown here is derived from an EMBL/GenBank/DDBJ whole genome shotgun (WGS) entry which is preliminary data.</text>
</comment>
<feature type="domain" description="Phage integrase SAM-like" evidence="3">
    <location>
        <begin position="58"/>
        <end position="156"/>
    </location>
</feature>
<keyword evidence="1" id="KW-0238">DNA-binding</keyword>